<comment type="pathway">
    <text evidence="2">Cofactor biosynthesis; Fe-Mo cofactor biosynthesis.</text>
</comment>
<evidence type="ECO:0000256" key="2">
    <source>
        <dbReference type="ARBA" id="ARBA00005155"/>
    </source>
</evidence>
<dbReference type="NCBIfam" id="TIGR01285">
    <property type="entry name" value="nifN"/>
    <property type="match status" value="1"/>
</dbReference>
<dbReference type="GO" id="GO:0009399">
    <property type="term" value="P:nitrogen fixation"/>
    <property type="evidence" value="ECO:0007669"/>
    <property type="project" value="InterPro"/>
</dbReference>
<dbReference type="PANTHER" id="PTHR33712:SF7">
    <property type="entry name" value="LIGHT-INDEPENDENT PROTOCHLOROPHYLLIDE REDUCTASE SUBUNIT B"/>
    <property type="match status" value="1"/>
</dbReference>
<gene>
    <name evidence="5" type="ORF">A2557_11000</name>
</gene>
<name>A0A1F6H1U1_9PROT</name>
<accession>A0A1F6H1U1</accession>
<comment type="similarity">
    <text evidence="3">Belongs to the NifD/NifK/NifE/NifN family.</text>
</comment>
<dbReference type="InterPro" id="IPR000510">
    <property type="entry name" value="Nase/OxRdtase_comp1"/>
</dbReference>
<reference evidence="5 6" key="1">
    <citation type="journal article" date="2016" name="Nat. Commun.">
        <title>Thousands of microbial genomes shed light on interconnected biogeochemical processes in an aquifer system.</title>
        <authorList>
            <person name="Anantharaman K."/>
            <person name="Brown C.T."/>
            <person name="Hug L.A."/>
            <person name="Sharon I."/>
            <person name="Castelle C.J."/>
            <person name="Probst A.J."/>
            <person name="Thomas B.C."/>
            <person name="Singh A."/>
            <person name="Wilkins M.J."/>
            <person name="Karaoz U."/>
            <person name="Brodie E.L."/>
            <person name="Williams K.H."/>
            <person name="Hubbard S.S."/>
            <person name="Banfield J.F."/>
        </authorList>
    </citation>
    <scope>NUCLEOTIDE SEQUENCE [LARGE SCALE GENOMIC DNA]</scope>
</reference>
<sequence>MSKNRLTNPLRLSQPAGAALAFSGIKGCVPLWHGVQGCTAFAKILFISHFREPMPFQTTGLGQANVVMGGDDNVFEALDNLKDSAQMVGILTTGVAETSGVDLEGLVKQAKTAHPGWPICGVSTPDFEGSLETGWVKACASMLDQWVGAKTKTNGQEIGFFVSPYLTPGEVEELRRIAEDLSLVPRIFPDLGDAMMGYLPEPGALGKTGGGIGLKEIEGLSNLGTLVSVGRSMEETTAVFGKKHQIPTFHFDNLTEIGQIDELFRLMLGLSGQPMPRRYAKERQFLQDTLLDVETYFYGRKVGLLGDPDLIHRFLSPLEAMGIDTFAVSSLGTSEYPEGDLESVLALLPLEKPDLLLGNSHVAELAHEEGLGAIRAGYPVEDRIGGQTWVRLGYKGAAWFYMELANAFIAHPKGVAPYVSPLQATLI</sequence>
<evidence type="ECO:0000313" key="6">
    <source>
        <dbReference type="Proteomes" id="UP000177583"/>
    </source>
</evidence>
<comment type="function">
    <text evidence="1">This protein may play a role in the biosynthesis of the prosthetic group of nitrogenase (FeMo cofactor).</text>
</comment>
<protein>
    <submittedName>
        <fullName evidence="5">Nitrogenase iron-molybdenum cofactor biosynthesis protein NifN</fullName>
    </submittedName>
</protein>
<dbReference type="GO" id="GO:0065003">
    <property type="term" value="P:protein-containing complex assembly"/>
    <property type="evidence" value="ECO:0007669"/>
    <property type="project" value="InterPro"/>
</dbReference>
<dbReference type="SUPFAM" id="SSF53807">
    <property type="entry name" value="Helical backbone' metal receptor"/>
    <property type="match status" value="1"/>
</dbReference>
<dbReference type="EMBL" id="MFNF01000004">
    <property type="protein sequence ID" value="OGH04367.1"/>
    <property type="molecule type" value="Genomic_DNA"/>
</dbReference>
<dbReference type="InterPro" id="IPR050152">
    <property type="entry name" value="ChlB/BchB/BchZ"/>
</dbReference>
<organism evidence="5 6">
    <name type="scientific">Candidatus Lambdaproteobacteria bacterium RIFOXYD2_FULL_56_26</name>
    <dbReference type="NCBI Taxonomy" id="1817773"/>
    <lineage>
        <taxon>Bacteria</taxon>
        <taxon>Pseudomonadati</taxon>
        <taxon>Pseudomonadota</taxon>
        <taxon>Candidatus Lambdaproteobacteria</taxon>
    </lineage>
</organism>
<dbReference type="GO" id="GO:0016491">
    <property type="term" value="F:oxidoreductase activity"/>
    <property type="evidence" value="ECO:0007669"/>
    <property type="project" value="InterPro"/>
</dbReference>
<comment type="caution">
    <text evidence="5">The sequence shown here is derived from an EMBL/GenBank/DDBJ whole genome shotgun (WGS) entry which is preliminary data.</text>
</comment>
<dbReference type="Gene3D" id="3.40.50.1980">
    <property type="entry name" value="Nitrogenase molybdenum iron protein domain"/>
    <property type="match status" value="3"/>
</dbReference>
<evidence type="ECO:0000256" key="3">
    <source>
        <dbReference type="ARBA" id="ARBA00011002"/>
    </source>
</evidence>
<evidence type="ECO:0000256" key="1">
    <source>
        <dbReference type="ARBA" id="ARBA00003171"/>
    </source>
</evidence>
<dbReference type="PANTHER" id="PTHR33712">
    <property type="entry name" value="LIGHT-INDEPENDENT PROTOCHLOROPHYLLIDE REDUCTASE SUBUNIT B"/>
    <property type="match status" value="1"/>
</dbReference>
<evidence type="ECO:0000259" key="4">
    <source>
        <dbReference type="Pfam" id="PF00148"/>
    </source>
</evidence>
<feature type="domain" description="Nitrogenase/oxidoreductase component 1" evidence="4">
    <location>
        <begin position="13"/>
        <end position="408"/>
    </location>
</feature>
<dbReference type="UniPathway" id="UPA00782"/>
<dbReference type="Pfam" id="PF00148">
    <property type="entry name" value="Oxidored_nitro"/>
    <property type="match status" value="1"/>
</dbReference>
<dbReference type="AlphaFoldDB" id="A0A1F6H1U1"/>
<dbReference type="Proteomes" id="UP000177583">
    <property type="component" value="Unassembled WGS sequence"/>
</dbReference>
<dbReference type="InterPro" id="IPR005975">
    <property type="entry name" value="Nase_Mo-Fe_CF"/>
</dbReference>
<evidence type="ECO:0000313" key="5">
    <source>
        <dbReference type="EMBL" id="OGH04367.1"/>
    </source>
</evidence>
<dbReference type="Gene3D" id="1.20.89.10">
    <property type="entry name" value="Nitrogenase Molybdenum-iron Protein, subunit B, domain 4"/>
    <property type="match status" value="1"/>
</dbReference>
<proteinExistence type="inferred from homology"/>